<evidence type="ECO:0000313" key="3">
    <source>
        <dbReference type="Proteomes" id="UP000195807"/>
    </source>
</evidence>
<dbReference type="KEGG" id="cman:A9D14_07065"/>
<name>A0A1Z1FER5_9SPHN</name>
<organism evidence="2 3">
    <name type="scientific">Croceicoccus marinus</name>
    <dbReference type="NCBI Taxonomy" id="450378"/>
    <lineage>
        <taxon>Bacteria</taxon>
        <taxon>Pseudomonadati</taxon>
        <taxon>Pseudomonadota</taxon>
        <taxon>Alphaproteobacteria</taxon>
        <taxon>Sphingomonadales</taxon>
        <taxon>Erythrobacteraceae</taxon>
        <taxon>Croceicoccus</taxon>
    </lineage>
</organism>
<feature type="transmembrane region" description="Helical" evidence="1">
    <location>
        <begin position="169"/>
        <end position="189"/>
    </location>
</feature>
<dbReference type="EMBL" id="CP019602">
    <property type="protein sequence ID" value="ARU17318.1"/>
    <property type="molecule type" value="Genomic_DNA"/>
</dbReference>
<evidence type="ECO:0000256" key="1">
    <source>
        <dbReference type="SAM" id="Phobius"/>
    </source>
</evidence>
<dbReference type="STRING" id="450378.GCA_001661675_01413"/>
<keyword evidence="1" id="KW-1133">Transmembrane helix</keyword>
<dbReference type="Proteomes" id="UP000195807">
    <property type="component" value="Chromosome"/>
</dbReference>
<keyword evidence="1" id="KW-0812">Transmembrane</keyword>
<reference evidence="2 3" key="1">
    <citation type="submission" date="2017-01" db="EMBL/GenBank/DDBJ databases">
        <title>Complete genome sequence of esterase-producing bacterium Croceicoccus marinus E4A9.</title>
        <authorList>
            <person name="Wu Y.-H."/>
            <person name="Cheng H."/>
            <person name="Xu L."/>
            <person name="Huo Y.-Y."/>
            <person name="Wang C.-S."/>
            <person name="Xu X.-W."/>
        </authorList>
    </citation>
    <scope>NUCLEOTIDE SEQUENCE [LARGE SCALE GENOMIC DNA]</scope>
    <source>
        <strain evidence="2 3">E4A9</strain>
    </source>
</reference>
<accession>A0A1Z1FER5</accession>
<evidence type="ECO:0008006" key="4">
    <source>
        <dbReference type="Google" id="ProtNLM"/>
    </source>
</evidence>
<feature type="transmembrane region" description="Helical" evidence="1">
    <location>
        <begin position="144"/>
        <end position="164"/>
    </location>
</feature>
<gene>
    <name evidence="2" type="ORF">A9D14_07065</name>
</gene>
<dbReference type="PIRSF" id="PIRSF033239">
    <property type="entry name" value="ExoD"/>
    <property type="match status" value="1"/>
</dbReference>
<dbReference type="Pfam" id="PF06055">
    <property type="entry name" value="ExoD"/>
    <property type="match status" value="1"/>
</dbReference>
<feature type="transmembrane region" description="Helical" evidence="1">
    <location>
        <begin position="50"/>
        <end position="73"/>
    </location>
</feature>
<keyword evidence="3" id="KW-1185">Reference proteome</keyword>
<dbReference type="OrthoDB" id="7949130at2"/>
<proteinExistence type="predicted"/>
<dbReference type="PANTHER" id="PTHR41795">
    <property type="entry name" value="EXOPOLYSACCHARIDE SYNTHESIS PROTEIN"/>
    <property type="match status" value="1"/>
</dbReference>
<evidence type="ECO:0000313" key="2">
    <source>
        <dbReference type="EMBL" id="ARU17318.1"/>
    </source>
</evidence>
<keyword evidence="1" id="KW-0472">Membrane</keyword>
<dbReference type="AlphaFoldDB" id="A0A1Z1FER5"/>
<protein>
    <recommendedName>
        <fullName evidence="4">Exopolysaccharide biosynthesis protein</fullName>
    </recommendedName>
</protein>
<dbReference type="PANTHER" id="PTHR41795:SF1">
    <property type="entry name" value="EXOPOLYSACCHARIDE SYNTHESIS PROTEIN"/>
    <property type="match status" value="1"/>
</dbReference>
<dbReference type="InterPro" id="IPR010331">
    <property type="entry name" value="ExoD"/>
</dbReference>
<sequence length="192" mass="20345">MHGACDILDRLRDLAQDEDDVPIGDVIEAMGARSFGPFIMLPALIELSPLGAIPGIPTFLALTIALTAAQMLLGRDHLWLPGFIENRSASSQRVLKATDKLRPIAEWMDRWFHGRMTRFASGPFPRIAAGCGIALTLTVPPLEFIPFASSAPMLAIAAFGLALIVRDGLLMLIAGGLTVAAIVVGTMLASGG</sequence>